<dbReference type="EMBL" id="BMCU01000002">
    <property type="protein sequence ID" value="GGG01769.1"/>
    <property type="molecule type" value="Genomic_DNA"/>
</dbReference>
<keyword evidence="2" id="KW-1185">Reference proteome</keyword>
<accession>A0A917CWY0</accession>
<name>A0A917CWY0_9NOCA</name>
<dbReference type="AlphaFoldDB" id="A0A917CWY0"/>
<evidence type="ECO:0000313" key="2">
    <source>
        <dbReference type="Proteomes" id="UP000654257"/>
    </source>
</evidence>
<proteinExistence type="predicted"/>
<comment type="caution">
    <text evidence="1">The sequence shown here is derived from an EMBL/GenBank/DDBJ whole genome shotgun (WGS) entry which is preliminary data.</text>
</comment>
<reference evidence="1" key="2">
    <citation type="submission" date="2020-09" db="EMBL/GenBank/DDBJ databases">
        <authorList>
            <person name="Sun Q."/>
            <person name="Sedlacek I."/>
        </authorList>
    </citation>
    <scope>NUCLEOTIDE SEQUENCE</scope>
    <source>
        <strain evidence="1">CCM 7905</strain>
    </source>
</reference>
<protein>
    <submittedName>
        <fullName evidence="1">Uncharacterized protein</fullName>
    </submittedName>
</protein>
<organism evidence="1 2">
    <name type="scientific">Rhodococcoides trifolii</name>
    <dbReference type="NCBI Taxonomy" id="908250"/>
    <lineage>
        <taxon>Bacteria</taxon>
        <taxon>Bacillati</taxon>
        <taxon>Actinomycetota</taxon>
        <taxon>Actinomycetes</taxon>
        <taxon>Mycobacteriales</taxon>
        <taxon>Nocardiaceae</taxon>
        <taxon>Rhodococcoides</taxon>
    </lineage>
</organism>
<dbReference type="RefSeq" id="WP_188544191.1">
    <property type="nucleotide sequence ID" value="NZ_BMCU01000002.1"/>
</dbReference>
<gene>
    <name evidence="1" type="ORF">GCM10007304_14740</name>
</gene>
<sequence length="90" mass="9636">MIFTEKLREVLEQSLDSLDDESRQKIADNPGTSARQVGDDVEFSAAGIVYAVVDSEWLADDQQGIADATLHVLPSAPDDISELTEGGGTD</sequence>
<reference evidence="1" key="1">
    <citation type="journal article" date="2014" name="Int. J. Syst. Evol. Microbiol.">
        <title>Complete genome sequence of Corynebacterium casei LMG S-19264T (=DSM 44701T), isolated from a smear-ripened cheese.</title>
        <authorList>
            <consortium name="US DOE Joint Genome Institute (JGI-PGF)"/>
            <person name="Walter F."/>
            <person name="Albersmeier A."/>
            <person name="Kalinowski J."/>
            <person name="Ruckert C."/>
        </authorList>
    </citation>
    <scope>NUCLEOTIDE SEQUENCE</scope>
    <source>
        <strain evidence="1">CCM 7905</strain>
    </source>
</reference>
<evidence type="ECO:0000313" key="1">
    <source>
        <dbReference type="EMBL" id="GGG01769.1"/>
    </source>
</evidence>
<dbReference type="Proteomes" id="UP000654257">
    <property type="component" value="Unassembled WGS sequence"/>
</dbReference>